<dbReference type="Pfam" id="PF09858">
    <property type="entry name" value="DUF2085"/>
    <property type="match status" value="1"/>
</dbReference>
<sequence length="109" mass="12495">MIRNMILQIPCHRRSDRSFLKLQKYIPLCARCTGMLIGILMFPIYFYITLSFLFAIILSFSAQIPLLIDGFTQKWKWRSSTNLLRVTTGVLSGNGMGLFISSSVIWILS</sequence>
<reference evidence="2 4" key="1">
    <citation type="journal article" date="2015" name="Genome Announc.">
        <title>Complete genome sequences for 35 biothreat assay-relevant bacillus species.</title>
        <authorList>
            <person name="Johnson S.L."/>
            <person name="Daligault H.E."/>
            <person name="Davenport K.W."/>
            <person name="Jaissle J."/>
            <person name="Frey K.G."/>
            <person name="Ladner J.T."/>
            <person name="Broomall S.M."/>
            <person name="Bishop-Lilly K.A."/>
            <person name="Bruce D.C."/>
            <person name="Gibbons H.S."/>
            <person name="Coyne S.R."/>
            <person name="Lo C.C."/>
            <person name="Meincke L."/>
            <person name="Munk A.C."/>
            <person name="Koroleva G.I."/>
            <person name="Rosenzweig C.N."/>
            <person name="Palacios G.F."/>
            <person name="Redden C.L."/>
            <person name="Minogue T.D."/>
            <person name="Chain P.S."/>
        </authorList>
    </citation>
    <scope>NUCLEOTIDE SEQUENCE [LARGE SCALE GENOMIC DNA]</scope>
    <source>
        <strain evidence="2 4">HD1011</strain>
    </source>
</reference>
<evidence type="ECO:0000313" key="2">
    <source>
        <dbReference type="EMBL" id="AJG79400.1"/>
    </source>
</evidence>
<accession>A0A0B5WZ00</accession>
<keyword evidence="1" id="KW-1133">Transmembrane helix</keyword>
<organism evidence="3 5">
    <name type="scientific">Bacillus thuringiensis</name>
    <dbReference type="NCBI Taxonomy" id="1428"/>
    <lineage>
        <taxon>Bacteria</taxon>
        <taxon>Bacillati</taxon>
        <taxon>Bacillota</taxon>
        <taxon>Bacilli</taxon>
        <taxon>Bacillales</taxon>
        <taxon>Bacillaceae</taxon>
        <taxon>Bacillus</taxon>
        <taxon>Bacillus cereus group</taxon>
    </lineage>
</organism>
<dbReference type="EMBL" id="CP009335">
    <property type="protein sequence ID" value="AJG79400.1"/>
    <property type="molecule type" value="Genomic_DNA"/>
</dbReference>
<protein>
    <submittedName>
        <fullName evidence="3">DUF2085 domain-containing protein</fullName>
    </submittedName>
</protein>
<proteinExistence type="predicted"/>
<reference evidence="3 5" key="2">
    <citation type="submission" date="2020-05" db="EMBL/GenBank/DDBJ databases">
        <title>FDA dAtabase for Regulatory Grade micrObial Sequences (FDA-ARGOS): Supporting development and validation of Infectious Disease Dx tests.</title>
        <authorList>
            <person name="Nelson B."/>
            <person name="Plummer A."/>
            <person name="Tallon L."/>
            <person name="Sadzewicz L."/>
            <person name="Zhao X."/>
            <person name="Vavikolanu K."/>
            <person name="Mehta A."/>
            <person name="Aluvathingal J."/>
            <person name="Nadendla S."/>
            <person name="Myers T."/>
            <person name="Yan Y."/>
            <person name="Sichtig H."/>
        </authorList>
    </citation>
    <scope>NUCLEOTIDE SEQUENCE [LARGE SCALE GENOMIC DNA]</scope>
    <source>
        <strain evidence="3 5">FDAARGOS_795</strain>
    </source>
</reference>
<dbReference type="AlphaFoldDB" id="A0A0B5WZ00"/>
<dbReference type="KEGG" id="btw:BF38_3385"/>
<dbReference type="Proteomes" id="UP000501107">
    <property type="component" value="Chromosome"/>
</dbReference>
<dbReference type="RefSeq" id="WP_000620803.1">
    <property type="nucleotide sequence ID" value="NZ_CP009335.1"/>
</dbReference>
<evidence type="ECO:0000313" key="4">
    <source>
        <dbReference type="Proteomes" id="UP000031876"/>
    </source>
</evidence>
<keyword evidence="1" id="KW-0812">Transmembrane</keyword>
<dbReference type="Proteomes" id="UP000031876">
    <property type="component" value="Chromosome"/>
</dbReference>
<dbReference type="EMBL" id="CP053980">
    <property type="protein sequence ID" value="QKH26996.1"/>
    <property type="molecule type" value="Genomic_DNA"/>
</dbReference>
<keyword evidence="1" id="KW-0472">Membrane</keyword>
<dbReference type="InterPro" id="IPR019206">
    <property type="entry name" value="DUF2085_TM"/>
</dbReference>
<evidence type="ECO:0000313" key="5">
    <source>
        <dbReference type="Proteomes" id="UP000501107"/>
    </source>
</evidence>
<evidence type="ECO:0000313" key="3">
    <source>
        <dbReference type="EMBL" id="QKH26996.1"/>
    </source>
</evidence>
<evidence type="ECO:0000256" key="1">
    <source>
        <dbReference type="SAM" id="Phobius"/>
    </source>
</evidence>
<gene>
    <name evidence="2" type="ORF">BF38_3385</name>
    <name evidence="3" type="ORF">FOC89_24630</name>
</gene>
<feature type="transmembrane region" description="Helical" evidence="1">
    <location>
        <begin position="83"/>
        <end position="108"/>
    </location>
</feature>
<name>A0A0B5WZ00_BACTU</name>